<dbReference type="InterPro" id="IPR013320">
    <property type="entry name" value="ConA-like_dom_sf"/>
</dbReference>
<evidence type="ECO:0000313" key="3">
    <source>
        <dbReference type="Proteomes" id="UP000017831"/>
    </source>
</evidence>
<feature type="signal peptide" evidence="1">
    <location>
        <begin position="1"/>
        <end position="25"/>
    </location>
</feature>
<dbReference type="OrthoDB" id="9808724at2"/>
<protein>
    <recommendedName>
        <fullName evidence="4">DUF1349 domain-containing protein</fullName>
    </recommendedName>
</protein>
<dbReference type="Proteomes" id="UP000017831">
    <property type="component" value="Unassembled WGS sequence"/>
</dbReference>
<feature type="chain" id="PRO_5004676927" description="DUF1349 domain-containing protein" evidence="1">
    <location>
        <begin position="26"/>
        <end position="245"/>
    </location>
</feature>
<dbReference type="GeneID" id="60063380"/>
<accession>U6RPR8</accession>
<dbReference type="SUPFAM" id="SSF49899">
    <property type="entry name" value="Concanavalin A-like lectins/glucanases"/>
    <property type="match status" value="1"/>
</dbReference>
<dbReference type="AlphaFoldDB" id="U6RPR8"/>
<dbReference type="GO" id="GO:0004553">
    <property type="term" value="F:hydrolase activity, hydrolyzing O-glycosyl compounds"/>
    <property type="evidence" value="ECO:0007669"/>
    <property type="project" value="UniProtKB-ARBA"/>
</dbReference>
<dbReference type="eggNOG" id="COG3506">
    <property type="taxonomic scope" value="Bacteria"/>
</dbReference>
<comment type="caution">
    <text evidence="2">The sequence shown here is derived from an EMBL/GenBank/DDBJ whole genome shotgun (WGS) entry which is preliminary data.</text>
</comment>
<dbReference type="Gene3D" id="2.60.120.200">
    <property type="match status" value="1"/>
</dbReference>
<dbReference type="Pfam" id="PF07081">
    <property type="entry name" value="DUF1349"/>
    <property type="match status" value="1"/>
</dbReference>
<sequence length="245" mass="27564">MKKRFFYSFAFIGALLLNGCNGKNANAPETNSVRSSQNLTECKVTVNGLTFDYALNEADQLVTVLENGSIKIKCPEGKDFFCDPNDGKLSNNTLPMLLKKVDNTQPFTLTAKVTPEFTEEGLYNAADLLVYANDTVFQKFCFEQDERGNHRIVTVRTQGTSDDNNHDVVNEPSVYMKISSDTHTIASYYSTDKQEWHMVRLYKNNYPAVLYVGIASQCPVKGECTSLFEEIALNHNNVTDFRMGE</sequence>
<gene>
    <name evidence="2" type="ORF">HMPREF1534_00558</name>
</gene>
<dbReference type="PATRIC" id="fig|1121098.3.peg.569"/>
<evidence type="ECO:0008006" key="4">
    <source>
        <dbReference type="Google" id="ProtNLM"/>
    </source>
</evidence>
<name>U6RPR8_9BACT</name>
<dbReference type="GO" id="GO:0005975">
    <property type="term" value="P:carbohydrate metabolic process"/>
    <property type="evidence" value="ECO:0007669"/>
    <property type="project" value="UniProtKB-ARBA"/>
</dbReference>
<dbReference type="STRING" id="1121098.HMPREF1534_00558"/>
<proteinExistence type="predicted"/>
<reference evidence="2 3" key="1">
    <citation type="submission" date="2013-04" db="EMBL/GenBank/DDBJ databases">
        <title>The Genome Sequence of Bacteroides massiliensis DSM 17679.</title>
        <authorList>
            <consortium name="The Broad Institute Genomics Platform"/>
            <person name="Earl A."/>
            <person name="Ward D."/>
            <person name="Feldgarden M."/>
            <person name="Gevers D."/>
            <person name="Martens E."/>
            <person name="Fenner L."/>
            <person name="Roux V."/>
            <person name="Mallet M.N."/>
            <person name="Raoult D."/>
            <person name="Walker B."/>
            <person name="Young S."/>
            <person name="Zeng Q."/>
            <person name="Gargeya S."/>
            <person name="Fitzgerald M."/>
            <person name="Haas B."/>
            <person name="Abouelleil A."/>
            <person name="Allen A.W."/>
            <person name="Alvarado L."/>
            <person name="Arachchi H.M."/>
            <person name="Berlin A.M."/>
            <person name="Chapman S.B."/>
            <person name="Gainer-Dewar J."/>
            <person name="Goldberg J."/>
            <person name="Griggs A."/>
            <person name="Gujja S."/>
            <person name="Hansen M."/>
            <person name="Howarth C."/>
            <person name="Imamovic A."/>
            <person name="Ireland A."/>
            <person name="Larimer J."/>
            <person name="McCowan C."/>
            <person name="Murphy C."/>
            <person name="Pearson M."/>
            <person name="Poon T.W."/>
            <person name="Priest M."/>
            <person name="Roberts A."/>
            <person name="Saif S."/>
            <person name="Shea T."/>
            <person name="Sisk P."/>
            <person name="Sykes S."/>
            <person name="Wortman J."/>
            <person name="Nusbaum C."/>
            <person name="Birren B."/>
        </authorList>
    </citation>
    <scope>NUCLEOTIDE SEQUENCE [LARGE SCALE GENOMIC DNA]</scope>
    <source>
        <strain evidence="3">B84634 / Timone 84634 / DSM 17679 / JCM 13223</strain>
    </source>
</reference>
<evidence type="ECO:0000313" key="2">
    <source>
        <dbReference type="EMBL" id="EOA57791.1"/>
    </source>
</evidence>
<organism evidence="2 3">
    <name type="scientific">Phocaeicola massiliensis B84634 = Timone 84634 = DSM 17679 = JCM 13223</name>
    <dbReference type="NCBI Taxonomy" id="1121098"/>
    <lineage>
        <taxon>Bacteria</taxon>
        <taxon>Pseudomonadati</taxon>
        <taxon>Bacteroidota</taxon>
        <taxon>Bacteroidia</taxon>
        <taxon>Bacteroidales</taxon>
        <taxon>Bacteroidaceae</taxon>
        <taxon>Phocaeicola</taxon>
    </lineage>
</organism>
<keyword evidence="3" id="KW-1185">Reference proteome</keyword>
<dbReference type="RefSeq" id="WP_005936788.1">
    <property type="nucleotide sequence ID" value="NZ_KB890320.1"/>
</dbReference>
<dbReference type="HOGENOM" id="CLU_082825_1_0_10"/>
<dbReference type="EMBL" id="AQHY01000007">
    <property type="protein sequence ID" value="EOA57791.1"/>
    <property type="molecule type" value="Genomic_DNA"/>
</dbReference>
<dbReference type="InterPro" id="IPR009784">
    <property type="entry name" value="DUF1349"/>
</dbReference>
<keyword evidence="1" id="KW-0732">Signal</keyword>
<evidence type="ECO:0000256" key="1">
    <source>
        <dbReference type="SAM" id="SignalP"/>
    </source>
</evidence>